<dbReference type="GO" id="GO:0003352">
    <property type="term" value="P:regulation of cilium movement"/>
    <property type="evidence" value="ECO:0000318"/>
    <property type="project" value="GO_Central"/>
</dbReference>
<name>A0A7M7N4J1_STRPU</name>
<feature type="region of interest" description="Disordered" evidence="4">
    <location>
        <begin position="1"/>
        <end position="110"/>
    </location>
</feature>
<feature type="domain" description="Dynein regulatory complex protein 1 C-terminal" evidence="6">
    <location>
        <begin position="671"/>
        <end position="730"/>
    </location>
</feature>
<dbReference type="InParanoid" id="A0A7M7N4J1"/>
<dbReference type="RefSeq" id="XP_030830868.1">
    <property type="nucleotide sequence ID" value="XM_030975008.1"/>
</dbReference>
<dbReference type="Pfam" id="PF14775">
    <property type="entry name" value="NYD-SP28_assoc"/>
    <property type="match status" value="1"/>
</dbReference>
<evidence type="ECO:0000259" key="6">
    <source>
        <dbReference type="Pfam" id="PF14775"/>
    </source>
</evidence>
<evidence type="ECO:0000256" key="2">
    <source>
        <dbReference type="ARBA" id="ARBA00023054"/>
    </source>
</evidence>
<feature type="compositionally biased region" description="Basic and acidic residues" evidence="4">
    <location>
        <begin position="89"/>
        <end position="110"/>
    </location>
</feature>
<comment type="similarity">
    <text evidence="1">Belongs to the DRC1 family.</text>
</comment>
<evidence type="ECO:0000259" key="5">
    <source>
        <dbReference type="Pfam" id="PF14772"/>
    </source>
</evidence>
<dbReference type="InterPro" id="IPR039750">
    <property type="entry name" value="DRC1/DRC2"/>
</dbReference>
<feature type="compositionally biased region" description="Basic and acidic residues" evidence="4">
    <location>
        <begin position="32"/>
        <end position="69"/>
    </location>
</feature>
<dbReference type="PANTHER" id="PTHR21625:SF1">
    <property type="entry name" value="DYNEIN REGULATORY COMPLEX PROTEIN 1"/>
    <property type="match status" value="1"/>
</dbReference>
<dbReference type="OMA" id="LDFMMAR"/>
<sequence>MSSHDEEEDTGPSVDSTDPEERIAARRLRITKRVEAARREKLGEDPGAKKKEDKEEASKSRKQVEESRQRLTKLQSHGTELVTNVRVAADSREAQRRAEEEETQRQRDEKLEAEAKAGMERFEEITKRWEQANGRDIPQELHDILMQQKALCDAMIDEKNKLINDFQMELKSQDDQYVKDLKKEAEDIDLMIERMEEQVKNLMKAYRDELKQIERAFETEREELLDNNKRKWDQAMGGRRDQELDYMHQREKRVEEYEQQIQHLRIQDAEEYNMVKIKLETDVQVLEQQLQQMKATYQLNQEKLEYNFQVLKKRDEENTITKSQQKRKITRLQDVLNNLKVKLAKQEKQYKEENQGLADDYKRITEQFKELQKKSKHFQSTDTKKFHDIWLMNEEEARELSAKLMEQDRIVSEQQLGLPWQPPADHSFMENVGPLTTEKSKKKPVSAHEVLMEVMSDGSYMEEGSVQESERGDGGEEGSPRERPEGDEEEAARRLSVQTVKQILELICDESGFLVEAKLNKLLAPLEKDERCLMKLDAIFAALGIETEEDIHKLAGYFLQAVHGKDHDQVPEGGEEIAQGTEDQPGSQEIAAQDSVDAEVAVITGQGQDQSETGSVRSTKSNVLELIHPNDALSAMRMFVEENRKPTKEKVKYQTFRIISGEDRDSSEDADYWKKFPSVISEKQGKVWTALIDGFEKYSDTLHERAKLITETDGLRQQNAELRMLLHQYINSRVNQELEIPPTRILNLEVPQ</sequence>
<dbReference type="EnsemblMetazoa" id="XM_030975008">
    <property type="protein sequence ID" value="XP_030830868"/>
    <property type="gene ID" value="LOC575509"/>
</dbReference>
<evidence type="ECO:0000256" key="1">
    <source>
        <dbReference type="ARBA" id="ARBA00009688"/>
    </source>
</evidence>
<dbReference type="InterPro" id="IPR039505">
    <property type="entry name" value="DRC1/2_N"/>
</dbReference>
<evidence type="ECO:0000256" key="4">
    <source>
        <dbReference type="SAM" id="MobiDB-lite"/>
    </source>
</evidence>
<feature type="compositionally biased region" description="Acidic residues" evidence="4">
    <location>
        <begin position="1"/>
        <end position="10"/>
    </location>
</feature>
<reference evidence="7" key="2">
    <citation type="submission" date="2021-01" db="UniProtKB">
        <authorList>
            <consortium name="EnsemblMetazoa"/>
        </authorList>
    </citation>
    <scope>IDENTIFICATION</scope>
</reference>
<dbReference type="Proteomes" id="UP000007110">
    <property type="component" value="Unassembled WGS sequence"/>
</dbReference>
<feature type="compositionally biased region" description="Polar residues" evidence="4">
    <location>
        <begin position="72"/>
        <end position="82"/>
    </location>
</feature>
<accession>A0A7M7N4J1</accession>
<proteinExistence type="inferred from homology"/>
<dbReference type="GO" id="GO:0070286">
    <property type="term" value="P:axonemal dynein complex assembly"/>
    <property type="evidence" value="ECO:0000318"/>
    <property type="project" value="GO_Central"/>
</dbReference>
<reference evidence="8" key="1">
    <citation type="submission" date="2015-02" db="EMBL/GenBank/DDBJ databases">
        <title>Genome sequencing for Strongylocentrotus purpuratus.</title>
        <authorList>
            <person name="Murali S."/>
            <person name="Liu Y."/>
            <person name="Vee V."/>
            <person name="English A."/>
            <person name="Wang M."/>
            <person name="Skinner E."/>
            <person name="Han Y."/>
            <person name="Muzny D.M."/>
            <person name="Worley K.C."/>
            <person name="Gibbs R.A."/>
        </authorList>
    </citation>
    <scope>NUCLEOTIDE SEQUENCE</scope>
</reference>
<dbReference type="Pfam" id="PF14772">
    <property type="entry name" value="NYD-SP28"/>
    <property type="match status" value="1"/>
</dbReference>
<evidence type="ECO:0000313" key="7">
    <source>
        <dbReference type="EnsemblMetazoa" id="XP_030830868"/>
    </source>
</evidence>
<dbReference type="KEGG" id="spu:575509"/>
<dbReference type="AlphaFoldDB" id="A0A7M7N4J1"/>
<feature type="compositionally biased region" description="Basic and acidic residues" evidence="4">
    <location>
        <begin position="468"/>
        <end position="484"/>
    </location>
</feature>
<feature type="domain" description="Dynein regulatory complex protein 1/2 N-terminal" evidence="5">
    <location>
        <begin position="87"/>
        <end position="188"/>
    </location>
</feature>
<dbReference type="GO" id="GO:0005930">
    <property type="term" value="C:axoneme"/>
    <property type="evidence" value="ECO:0000318"/>
    <property type="project" value="GO_Central"/>
</dbReference>
<feature type="region of interest" description="Disordered" evidence="4">
    <location>
        <begin position="456"/>
        <end position="492"/>
    </location>
</feature>
<dbReference type="GO" id="GO:0060285">
    <property type="term" value="P:cilium-dependent cell motility"/>
    <property type="evidence" value="ECO:0000318"/>
    <property type="project" value="GO_Central"/>
</dbReference>
<dbReference type="OrthoDB" id="10260459at2759"/>
<dbReference type="FunCoup" id="A0A7M7N4J1">
    <property type="interactions" value="203"/>
</dbReference>
<evidence type="ECO:0008006" key="9">
    <source>
        <dbReference type="Google" id="ProtNLM"/>
    </source>
</evidence>
<keyword evidence="8" id="KW-1185">Reference proteome</keyword>
<dbReference type="CTD" id="92749"/>
<protein>
    <recommendedName>
        <fullName evidence="9">Dynein regulatory complex protein 1</fullName>
    </recommendedName>
</protein>
<dbReference type="InterPro" id="IPR029440">
    <property type="entry name" value="DRC1_C"/>
</dbReference>
<dbReference type="GO" id="GO:0005858">
    <property type="term" value="C:axonemal dynein complex"/>
    <property type="evidence" value="ECO:0007669"/>
    <property type="project" value="InterPro"/>
</dbReference>
<evidence type="ECO:0000313" key="8">
    <source>
        <dbReference type="Proteomes" id="UP000007110"/>
    </source>
</evidence>
<keyword evidence="2 3" id="KW-0175">Coiled coil</keyword>
<organism evidence="7 8">
    <name type="scientific">Strongylocentrotus purpuratus</name>
    <name type="common">Purple sea urchin</name>
    <dbReference type="NCBI Taxonomy" id="7668"/>
    <lineage>
        <taxon>Eukaryota</taxon>
        <taxon>Metazoa</taxon>
        <taxon>Echinodermata</taxon>
        <taxon>Eleutherozoa</taxon>
        <taxon>Echinozoa</taxon>
        <taxon>Echinoidea</taxon>
        <taxon>Euechinoidea</taxon>
        <taxon>Echinacea</taxon>
        <taxon>Camarodonta</taxon>
        <taxon>Echinidea</taxon>
        <taxon>Strongylocentrotidae</taxon>
        <taxon>Strongylocentrotus</taxon>
    </lineage>
</organism>
<feature type="region of interest" description="Disordered" evidence="4">
    <location>
        <begin position="566"/>
        <end position="589"/>
    </location>
</feature>
<dbReference type="GeneID" id="575509"/>
<dbReference type="PANTHER" id="PTHR21625">
    <property type="entry name" value="NYD-SP28 PROTEIN"/>
    <property type="match status" value="1"/>
</dbReference>
<evidence type="ECO:0000256" key="3">
    <source>
        <dbReference type="SAM" id="Coils"/>
    </source>
</evidence>
<feature type="coiled-coil region" evidence="3">
    <location>
        <begin position="156"/>
        <end position="374"/>
    </location>
</feature>